<gene>
    <name evidence="2" type="ORF">GCM10010136_25040</name>
</gene>
<dbReference type="AlphaFoldDB" id="A0A8J3DQZ7"/>
<reference evidence="2" key="2">
    <citation type="submission" date="2020-09" db="EMBL/GenBank/DDBJ databases">
        <authorList>
            <person name="Sun Q."/>
            <person name="Kim S."/>
        </authorList>
    </citation>
    <scope>NUCLEOTIDE SEQUENCE</scope>
    <source>
        <strain evidence="2">KCTC 42097</strain>
    </source>
</reference>
<comment type="caution">
    <text evidence="2">The sequence shown here is derived from an EMBL/GenBank/DDBJ whole genome shotgun (WGS) entry which is preliminary data.</text>
</comment>
<keyword evidence="3" id="KW-1185">Reference proteome</keyword>
<reference evidence="2" key="1">
    <citation type="journal article" date="2014" name="Int. J. Syst. Evol. Microbiol.">
        <title>Complete genome sequence of Corynebacterium casei LMG S-19264T (=DSM 44701T), isolated from a smear-ripened cheese.</title>
        <authorList>
            <consortium name="US DOE Joint Genome Institute (JGI-PGF)"/>
            <person name="Walter F."/>
            <person name="Albersmeier A."/>
            <person name="Kalinowski J."/>
            <person name="Ruckert C."/>
        </authorList>
    </citation>
    <scope>NUCLEOTIDE SEQUENCE</scope>
    <source>
        <strain evidence="2">KCTC 42097</strain>
    </source>
</reference>
<feature type="coiled-coil region" evidence="1">
    <location>
        <begin position="88"/>
        <end position="168"/>
    </location>
</feature>
<protein>
    <submittedName>
        <fullName evidence="2">Uncharacterized protein</fullName>
    </submittedName>
</protein>
<keyword evidence="1" id="KW-0175">Coiled coil</keyword>
<name>A0A8J3DQZ7_9HYPH</name>
<organism evidence="2 3">
    <name type="scientific">Limoniibacter endophyticus</name>
    <dbReference type="NCBI Taxonomy" id="1565040"/>
    <lineage>
        <taxon>Bacteria</taxon>
        <taxon>Pseudomonadati</taxon>
        <taxon>Pseudomonadota</taxon>
        <taxon>Alphaproteobacteria</taxon>
        <taxon>Hyphomicrobiales</taxon>
        <taxon>Bartonellaceae</taxon>
        <taxon>Limoniibacter</taxon>
    </lineage>
</organism>
<evidence type="ECO:0000313" key="2">
    <source>
        <dbReference type="EMBL" id="GHC75333.1"/>
    </source>
</evidence>
<proteinExistence type="predicted"/>
<evidence type="ECO:0000256" key="1">
    <source>
        <dbReference type="SAM" id="Coils"/>
    </source>
</evidence>
<accession>A0A8J3DQZ7</accession>
<sequence length="714" mass="81221">MTKKILEISELKSLGRPVYGTEDMRTIKLVGRAEDYAISYKSLDGLPLNQSYKIEILAKAEKQAFEAAHVKNAHRAQVLEDHASRKRLHEAEDYRAFVEAKIADTENEIRRTELDLVRKERQLSKYWAIDRFFRFNKKAEKAALENKLESLKAARADMEAQLPDAIDNEIKLREEPNGSLLKTPYFSLEGAQEYQAFLRMREQSRGAELKATLEKLGLAQEIALPPKPEGLVLVDIENIIVSGPGENELHLINVNELQADYPQDNNALLAAYARPLSPEDKHALFREAELVNADRPHSVAYGNQYNFVQASPDKTGKYHDGSNQADFLKVEIGQLVYAFAGDDRIKAENSFRDSTPTTGGPVKTFIEGGEGFDTVTFDLRDLQIRRLGNYVEIKTLNISEASSHDGRMSGERFNDKEDREIIWTLKNVEEIELVTKPRYQSPSAFIDVAKVKNTEWQTLRNLELPDWIDDSNLVIIQTRNKDRDTTLYETNFLSHQEKRGLTDWGSAHMSRRDFADLTTAQYLKSVASEKPGIGDHSHWSLARYDDSNQVFSGTPVNDNLLIRLGFRLNAQDGNDHIWYNESSRDASKGKLLETHVDGGSGSDTFHFWYDDTDSVFLTRGEKPNETVLTVKHHCYRHKNADKENEWFIGDDKGTCPIKDHASTHVYQLKNVETLAIHGREDAPSLIFLSPDHQSYEYDEDSTPISLKHFISEAA</sequence>
<evidence type="ECO:0000313" key="3">
    <source>
        <dbReference type="Proteomes" id="UP000641137"/>
    </source>
</evidence>
<dbReference type="EMBL" id="BMZO01000008">
    <property type="protein sequence ID" value="GHC75333.1"/>
    <property type="molecule type" value="Genomic_DNA"/>
</dbReference>
<dbReference type="Proteomes" id="UP000641137">
    <property type="component" value="Unassembled WGS sequence"/>
</dbReference>